<organism evidence="1">
    <name type="scientific">Spodoptera frugiperda</name>
    <name type="common">Fall armyworm</name>
    <dbReference type="NCBI Taxonomy" id="7108"/>
    <lineage>
        <taxon>Eukaryota</taxon>
        <taxon>Metazoa</taxon>
        <taxon>Ecdysozoa</taxon>
        <taxon>Arthropoda</taxon>
        <taxon>Hexapoda</taxon>
        <taxon>Insecta</taxon>
        <taxon>Pterygota</taxon>
        <taxon>Neoptera</taxon>
        <taxon>Endopterygota</taxon>
        <taxon>Lepidoptera</taxon>
        <taxon>Glossata</taxon>
        <taxon>Ditrysia</taxon>
        <taxon>Noctuoidea</taxon>
        <taxon>Noctuidae</taxon>
        <taxon>Amphipyrinae</taxon>
        <taxon>Spodoptera</taxon>
    </lineage>
</organism>
<protein>
    <submittedName>
        <fullName evidence="1">SFRICE_022432</fullName>
    </submittedName>
</protein>
<name>A0A2H1WF93_SPOFR</name>
<gene>
    <name evidence="1" type="ORF">SFRICE_022432</name>
</gene>
<evidence type="ECO:0000313" key="1">
    <source>
        <dbReference type="EMBL" id="SOQ51144.1"/>
    </source>
</evidence>
<accession>A0A2H1WF93</accession>
<sequence>MLLAGPAHHKLHYSLRGNSLGTRQCISEVKPLLQLFAVTFSKEHETITVCYLLLPCISPLYKYKSSSKKAVTVYSTSYRLPHPGAFHQRLRVMGSQFPYILVLQPAVRARRLALHFHSGLVPTAGRTCSDPLLD</sequence>
<dbReference type="EMBL" id="ODYU01007937">
    <property type="protein sequence ID" value="SOQ51144.1"/>
    <property type="molecule type" value="Genomic_DNA"/>
</dbReference>
<proteinExistence type="predicted"/>
<reference evidence="1" key="1">
    <citation type="submission" date="2016-07" db="EMBL/GenBank/DDBJ databases">
        <authorList>
            <person name="Bretaudeau A."/>
        </authorList>
    </citation>
    <scope>NUCLEOTIDE SEQUENCE</scope>
    <source>
        <strain evidence="1">Rice</strain>
        <tissue evidence="1">Whole body</tissue>
    </source>
</reference>
<dbReference type="AlphaFoldDB" id="A0A2H1WF93"/>